<evidence type="ECO:0000313" key="2">
    <source>
        <dbReference type="Proteomes" id="UP000237347"/>
    </source>
</evidence>
<proteinExistence type="predicted"/>
<keyword evidence="2" id="KW-1185">Reference proteome</keyword>
<dbReference type="EMBL" id="PKMF04000311">
    <property type="protein sequence ID" value="KAK7838233.1"/>
    <property type="molecule type" value="Genomic_DNA"/>
</dbReference>
<sequence>MILLMKYVSVMASFFAIQADIGLGCRMQLRFPKATNGSAIRIISIARLSIIPSGVRGSTLMVG</sequence>
<evidence type="ECO:0000313" key="1">
    <source>
        <dbReference type="EMBL" id="KAK7838233.1"/>
    </source>
</evidence>
<gene>
    <name evidence="1" type="ORF">CFP56_020122</name>
</gene>
<accession>A0AAW0KFP2</accession>
<name>A0AAW0KFP2_QUESU</name>
<reference evidence="1 2" key="1">
    <citation type="journal article" date="2018" name="Sci. Data">
        <title>The draft genome sequence of cork oak.</title>
        <authorList>
            <person name="Ramos A.M."/>
            <person name="Usie A."/>
            <person name="Barbosa P."/>
            <person name="Barros P.M."/>
            <person name="Capote T."/>
            <person name="Chaves I."/>
            <person name="Simoes F."/>
            <person name="Abreu I."/>
            <person name="Carrasquinho I."/>
            <person name="Faro C."/>
            <person name="Guimaraes J.B."/>
            <person name="Mendonca D."/>
            <person name="Nobrega F."/>
            <person name="Rodrigues L."/>
            <person name="Saibo N.J.M."/>
            <person name="Varela M.C."/>
            <person name="Egas C."/>
            <person name="Matos J."/>
            <person name="Miguel C.M."/>
            <person name="Oliveira M.M."/>
            <person name="Ricardo C.P."/>
            <person name="Goncalves S."/>
        </authorList>
    </citation>
    <scope>NUCLEOTIDE SEQUENCE [LARGE SCALE GENOMIC DNA]</scope>
    <source>
        <strain evidence="2">cv. HL8</strain>
    </source>
</reference>
<dbReference type="Proteomes" id="UP000237347">
    <property type="component" value="Unassembled WGS sequence"/>
</dbReference>
<comment type="caution">
    <text evidence="1">The sequence shown here is derived from an EMBL/GenBank/DDBJ whole genome shotgun (WGS) entry which is preliminary data.</text>
</comment>
<protein>
    <recommendedName>
        <fullName evidence="3">Secreted protein</fullName>
    </recommendedName>
</protein>
<evidence type="ECO:0008006" key="3">
    <source>
        <dbReference type="Google" id="ProtNLM"/>
    </source>
</evidence>
<dbReference type="AlphaFoldDB" id="A0AAW0KFP2"/>
<organism evidence="1 2">
    <name type="scientific">Quercus suber</name>
    <name type="common">Cork oak</name>
    <dbReference type="NCBI Taxonomy" id="58331"/>
    <lineage>
        <taxon>Eukaryota</taxon>
        <taxon>Viridiplantae</taxon>
        <taxon>Streptophyta</taxon>
        <taxon>Embryophyta</taxon>
        <taxon>Tracheophyta</taxon>
        <taxon>Spermatophyta</taxon>
        <taxon>Magnoliopsida</taxon>
        <taxon>eudicotyledons</taxon>
        <taxon>Gunneridae</taxon>
        <taxon>Pentapetalae</taxon>
        <taxon>rosids</taxon>
        <taxon>fabids</taxon>
        <taxon>Fagales</taxon>
        <taxon>Fagaceae</taxon>
        <taxon>Quercus</taxon>
    </lineage>
</organism>